<reference evidence="1 2" key="1">
    <citation type="submission" date="2019-01" db="EMBL/GenBank/DDBJ databases">
        <authorList>
            <person name="Sayadi A."/>
        </authorList>
    </citation>
    <scope>NUCLEOTIDE SEQUENCE [LARGE SCALE GENOMIC DNA]</scope>
</reference>
<name>A0A653BFW4_CALMS</name>
<dbReference type="AlphaFoldDB" id="A0A653BFW4"/>
<gene>
    <name evidence="1" type="ORF">CALMAC_LOCUS657</name>
</gene>
<evidence type="ECO:0000313" key="1">
    <source>
        <dbReference type="EMBL" id="VEN34477.1"/>
    </source>
</evidence>
<protein>
    <submittedName>
        <fullName evidence="1">Uncharacterized protein</fullName>
    </submittedName>
</protein>
<organism evidence="1 2">
    <name type="scientific">Callosobruchus maculatus</name>
    <name type="common">Southern cowpea weevil</name>
    <name type="synonym">Pulse bruchid</name>
    <dbReference type="NCBI Taxonomy" id="64391"/>
    <lineage>
        <taxon>Eukaryota</taxon>
        <taxon>Metazoa</taxon>
        <taxon>Ecdysozoa</taxon>
        <taxon>Arthropoda</taxon>
        <taxon>Hexapoda</taxon>
        <taxon>Insecta</taxon>
        <taxon>Pterygota</taxon>
        <taxon>Neoptera</taxon>
        <taxon>Endopterygota</taxon>
        <taxon>Coleoptera</taxon>
        <taxon>Polyphaga</taxon>
        <taxon>Cucujiformia</taxon>
        <taxon>Chrysomeloidea</taxon>
        <taxon>Chrysomelidae</taxon>
        <taxon>Bruchinae</taxon>
        <taxon>Bruchini</taxon>
        <taxon>Callosobruchus</taxon>
    </lineage>
</organism>
<sequence>MCWSKEKKVVWNQLPNTDSIQRQAAIESFIGIQSCS</sequence>
<dbReference type="EMBL" id="CAACVG010000738">
    <property type="protein sequence ID" value="VEN34477.1"/>
    <property type="molecule type" value="Genomic_DNA"/>
</dbReference>
<accession>A0A653BFW4</accession>
<proteinExistence type="predicted"/>
<dbReference type="Proteomes" id="UP000410492">
    <property type="component" value="Unassembled WGS sequence"/>
</dbReference>
<keyword evidence="2" id="KW-1185">Reference proteome</keyword>
<evidence type="ECO:0000313" key="2">
    <source>
        <dbReference type="Proteomes" id="UP000410492"/>
    </source>
</evidence>